<name>A0AA88LEZ8_ARTSF</name>
<dbReference type="AlphaFoldDB" id="A0AA88LEZ8"/>
<protein>
    <submittedName>
        <fullName evidence="1">Uncharacterized protein</fullName>
    </submittedName>
</protein>
<gene>
    <name evidence="1" type="ORF">QYM36_008507</name>
</gene>
<reference evidence="1" key="1">
    <citation type="submission" date="2023-07" db="EMBL/GenBank/DDBJ databases">
        <title>Chromosome-level genome assembly of Artemia franciscana.</title>
        <authorList>
            <person name="Jo E."/>
        </authorList>
    </citation>
    <scope>NUCLEOTIDE SEQUENCE</scope>
    <source>
        <tissue evidence="1">Whole body</tissue>
    </source>
</reference>
<keyword evidence="2" id="KW-1185">Reference proteome</keyword>
<proteinExistence type="predicted"/>
<comment type="caution">
    <text evidence="1">The sequence shown here is derived from an EMBL/GenBank/DDBJ whole genome shotgun (WGS) entry which is preliminary data.</text>
</comment>
<dbReference type="EMBL" id="JAVRJZ010000001">
    <property type="protein sequence ID" value="KAK2728052.1"/>
    <property type="molecule type" value="Genomic_DNA"/>
</dbReference>
<dbReference type="Proteomes" id="UP001187531">
    <property type="component" value="Unassembled WGS sequence"/>
</dbReference>
<evidence type="ECO:0000313" key="2">
    <source>
        <dbReference type="Proteomes" id="UP001187531"/>
    </source>
</evidence>
<accession>A0AA88LEZ8</accession>
<organism evidence="1 2">
    <name type="scientific">Artemia franciscana</name>
    <name type="common">Brine shrimp</name>
    <name type="synonym">Artemia sanfranciscana</name>
    <dbReference type="NCBI Taxonomy" id="6661"/>
    <lineage>
        <taxon>Eukaryota</taxon>
        <taxon>Metazoa</taxon>
        <taxon>Ecdysozoa</taxon>
        <taxon>Arthropoda</taxon>
        <taxon>Crustacea</taxon>
        <taxon>Branchiopoda</taxon>
        <taxon>Anostraca</taxon>
        <taxon>Artemiidae</taxon>
        <taxon>Artemia</taxon>
    </lineage>
</organism>
<evidence type="ECO:0000313" key="1">
    <source>
        <dbReference type="EMBL" id="KAK2728052.1"/>
    </source>
</evidence>
<sequence length="74" mass="7996">MASGKDGFLEALRFLSPINMKDSRSIADIADLAREIAIGASSDVAQAEWLLFKLKMDPVRTLLGSIIFGAITLD</sequence>